<accession>A0ABS6J8V1</accession>
<feature type="domain" description="HTH gntR-type" evidence="4">
    <location>
        <begin position="2"/>
        <end position="69"/>
    </location>
</feature>
<keyword evidence="2" id="KW-0238">DNA-binding</keyword>
<dbReference type="InterPro" id="IPR011711">
    <property type="entry name" value="GntR_C"/>
</dbReference>
<dbReference type="PANTHER" id="PTHR43537">
    <property type="entry name" value="TRANSCRIPTIONAL REGULATOR, GNTR FAMILY"/>
    <property type="match status" value="1"/>
</dbReference>
<gene>
    <name evidence="5" type="ORF">GU927_020195</name>
</gene>
<reference evidence="5 6" key="1">
    <citation type="submission" date="2021-06" db="EMBL/GenBank/DDBJ databases">
        <title>Rhodobacteraceae bacterium strain HSP-20.</title>
        <authorList>
            <person name="Chen W.-M."/>
        </authorList>
    </citation>
    <scope>NUCLEOTIDE SEQUENCE [LARGE SCALE GENOMIC DNA]</scope>
    <source>
        <strain evidence="5 6">HSP-20</strain>
    </source>
</reference>
<keyword evidence="3" id="KW-0804">Transcription</keyword>
<dbReference type="RefSeq" id="WP_161764216.1">
    <property type="nucleotide sequence ID" value="NZ_JAAATX020000022.1"/>
</dbReference>
<dbReference type="CDD" id="cd07377">
    <property type="entry name" value="WHTH_GntR"/>
    <property type="match status" value="1"/>
</dbReference>
<dbReference type="Proteomes" id="UP000731907">
    <property type="component" value="Unassembled WGS sequence"/>
</dbReference>
<dbReference type="InterPro" id="IPR008920">
    <property type="entry name" value="TF_FadR/GntR_C"/>
</dbReference>
<dbReference type="EMBL" id="JAAATX020000022">
    <property type="protein sequence ID" value="MBU9700166.1"/>
    <property type="molecule type" value="Genomic_DNA"/>
</dbReference>
<organism evidence="5 6">
    <name type="scientific">Paragemmobacter amnigenus</name>
    <dbReference type="NCBI Taxonomy" id="2852097"/>
    <lineage>
        <taxon>Bacteria</taxon>
        <taxon>Pseudomonadati</taxon>
        <taxon>Pseudomonadota</taxon>
        <taxon>Alphaproteobacteria</taxon>
        <taxon>Rhodobacterales</taxon>
        <taxon>Paracoccaceae</taxon>
        <taxon>Paragemmobacter</taxon>
    </lineage>
</organism>
<dbReference type="SUPFAM" id="SSF48008">
    <property type="entry name" value="GntR ligand-binding domain-like"/>
    <property type="match status" value="1"/>
</dbReference>
<dbReference type="SMART" id="SM00345">
    <property type="entry name" value="HTH_GNTR"/>
    <property type="match status" value="1"/>
</dbReference>
<dbReference type="Gene3D" id="1.10.10.10">
    <property type="entry name" value="Winged helix-like DNA-binding domain superfamily/Winged helix DNA-binding domain"/>
    <property type="match status" value="1"/>
</dbReference>
<dbReference type="Pfam" id="PF07729">
    <property type="entry name" value="FCD"/>
    <property type="match status" value="1"/>
</dbReference>
<sequence>MSFAVDDATETLRRRVLNGEFPPGAKLREVAVAEELGVSRTIARLAMSGLEHEGLLTREPNRGCRVNYFSIQQIVEAIEVRGELEAMAARQASERGLDRAMADRLSAIVAREEALLQNGVQGAEARAEWVALNVRFHEAMIEASGNWAVRVAIRQMWRLPLVSPDAFIFEPKDAAKSRLQLLAAHEDHVEILHAVQARQGHRAEARMREHACASARNKRSNLADPEAQALTRGLPGGALVRADL</sequence>
<evidence type="ECO:0000256" key="2">
    <source>
        <dbReference type="ARBA" id="ARBA00023125"/>
    </source>
</evidence>
<keyword evidence="1" id="KW-0805">Transcription regulation</keyword>
<dbReference type="InterPro" id="IPR000524">
    <property type="entry name" value="Tscrpt_reg_HTH_GntR"/>
</dbReference>
<evidence type="ECO:0000256" key="3">
    <source>
        <dbReference type="ARBA" id="ARBA00023163"/>
    </source>
</evidence>
<dbReference type="PANTHER" id="PTHR43537:SF51">
    <property type="entry name" value="HTH-TYPE TRANSCRIPTIONAL REGULATOR LGOR-RELATED"/>
    <property type="match status" value="1"/>
</dbReference>
<dbReference type="Gene3D" id="1.20.120.530">
    <property type="entry name" value="GntR ligand-binding domain-like"/>
    <property type="match status" value="1"/>
</dbReference>
<dbReference type="Pfam" id="PF00392">
    <property type="entry name" value="GntR"/>
    <property type="match status" value="1"/>
</dbReference>
<comment type="caution">
    <text evidence="5">The sequence shown here is derived from an EMBL/GenBank/DDBJ whole genome shotgun (WGS) entry which is preliminary data.</text>
</comment>
<dbReference type="PROSITE" id="PS50949">
    <property type="entry name" value="HTH_GNTR"/>
    <property type="match status" value="1"/>
</dbReference>
<evidence type="ECO:0000313" key="6">
    <source>
        <dbReference type="Proteomes" id="UP000731907"/>
    </source>
</evidence>
<protein>
    <submittedName>
        <fullName evidence="5">GntR family transcriptional regulator</fullName>
    </submittedName>
</protein>
<dbReference type="SUPFAM" id="SSF46785">
    <property type="entry name" value="Winged helix' DNA-binding domain"/>
    <property type="match status" value="1"/>
</dbReference>
<proteinExistence type="predicted"/>
<dbReference type="InterPro" id="IPR036388">
    <property type="entry name" value="WH-like_DNA-bd_sf"/>
</dbReference>
<dbReference type="InterPro" id="IPR036390">
    <property type="entry name" value="WH_DNA-bd_sf"/>
</dbReference>
<name>A0ABS6J8V1_9RHOB</name>
<evidence type="ECO:0000313" key="5">
    <source>
        <dbReference type="EMBL" id="MBU9700166.1"/>
    </source>
</evidence>
<dbReference type="SMART" id="SM00895">
    <property type="entry name" value="FCD"/>
    <property type="match status" value="1"/>
</dbReference>
<evidence type="ECO:0000256" key="1">
    <source>
        <dbReference type="ARBA" id="ARBA00023015"/>
    </source>
</evidence>
<evidence type="ECO:0000259" key="4">
    <source>
        <dbReference type="PROSITE" id="PS50949"/>
    </source>
</evidence>
<keyword evidence="6" id="KW-1185">Reference proteome</keyword>